<dbReference type="EMBL" id="CP168151">
    <property type="protein sequence ID" value="XFD39294.1"/>
    <property type="molecule type" value="Genomic_DNA"/>
</dbReference>
<sequence>MNLNEFIRASNMLNTNLVLLMVKNQHFEPITQVIWEDSTIFLQTKTDSQSSNSTLSLSQFMTIVKKIPNSYDIRFFNTKKLTFGFRIIDKTLVFY</sequence>
<organism evidence="1 2">
    <name type="scientific">Lentilactobacillus terminaliae</name>
    <dbReference type="NCBI Taxonomy" id="3003483"/>
    <lineage>
        <taxon>Bacteria</taxon>
        <taxon>Bacillati</taxon>
        <taxon>Bacillota</taxon>
        <taxon>Bacilli</taxon>
        <taxon>Lactobacillales</taxon>
        <taxon>Lactobacillaceae</taxon>
        <taxon>Lentilactobacillus</taxon>
    </lineage>
</organism>
<name>A0ACD5DD39_9LACO</name>
<accession>A0ACD5DD39</accession>
<proteinExistence type="predicted"/>
<keyword evidence="2" id="KW-1185">Reference proteome</keyword>
<protein>
    <submittedName>
        <fullName evidence="1">Uncharacterized protein</fullName>
    </submittedName>
</protein>
<gene>
    <name evidence="1" type="ORF">O0236_007680</name>
</gene>
<evidence type="ECO:0000313" key="2">
    <source>
        <dbReference type="Proteomes" id="UP001149860"/>
    </source>
</evidence>
<evidence type="ECO:0000313" key="1">
    <source>
        <dbReference type="EMBL" id="XFD39294.1"/>
    </source>
</evidence>
<reference evidence="1" key="1">
    <citation type="submission" date="2024-08" db="EMBL/GenBank/DDBJ databases">
        <title>Lentilactobacillus sp. nov., isolated from tree bark.</title>
        <authorList>
            <person name="Phuengjayaem S."/>
            <person name="Tanasupawat S."/>
        </authorList>
    </citation>
    <scope>NUCLEOTIDE SEQUENCE</scope>
    <source>
        <strain evidence="1">SPB1-3</strain>
    </source>
</reference>
<dbReference type="Proteomes" id="UP001149860">
    <property type="component" value="Chromosome"/>
</dbReference>